<dbReference type="InParanoid" id="S7W6P4"/>
<dbReference type="Gene3D" id="3.30.40.10">
    <property type="entry name" value="Zinc/RING finger domain, C3HC4 (zinc finger)"/>
    <property type="match status" value="1"/>
</dbReference>
<dbReference type="InterPro" id="IPR019786">
    <property type="entry name" value="Zinc_finger_PHD-type_CS"/>
</dbReference>
<feature type="binding site" evidence="9">
    <location>
        <position position="138"/>
    </location>
    <ligand>
        <name>Zn(2+)</name>
        <dbReference type="ChEBI" id="CHEBI:29105"/>
        <label>1</label>
    </ligand>
</feature>
<evidence type="ECO:0000256" key="3">
    <source>
        <dbReference type="ARBA" id="ARBA00022723"/>
    </source>
</evidence>
<feature type="site" description="Histone H3K4me3 binding" evidence="8">
    <location>
        <position position="146"/>
    </location>
</feature>
<evidence type="ECO:0000256" key="4">
    <source>
        <dbReference type="ARBA" id="ARBA00022771"/>
    </source>
</evidence>
<dbReference type="STRING" id="1358809.S7W6P4"/>
<keyword evidence="5 9" id="KW-0862">Zinc</keyword>
<feature type="site" description="Histone H3K4me3 binding" evidence="8">
    <location>
        <position position="158"/>
    </location>
</feature>
<feature type="domain" description="PHD-type" evidence="12">
    <location>
        <begin position="133"/>
        <end position="182"/>
    </location>
</feature>
<dbReference type="InterPro" id="IPR001965">
    <property type="entry name" value="Znf_PHD"/>
</dbReference>
<sequence>MDQNVYSVFDILDNILNLTQTYPLDIQHYVKMVKIQDKEYLVVSEKLKKYRKKALKNNKYKNKVEEYEKRLSTVFELRMKYLENIKKISEKLQENFVRSIEGNTLLDLSEPNIEKIPSVIRTGINMSERDNKKLYCTCRRGSYGDMIYCDVDSCKIGWYHFGCVGLNSAPKSLWVCPLCKSNN</sequence>
<evidence type="ECO:0000256" key="1">
    <source>
        <dbReference type="ARBA" id="ARBA00004123"/>
    </source>
</evidence>
<feature type="binding site" evidence="9">
    <location>
        <position position="136"/>
    </location>
    <ligand>
        <name>Zn(2+)</name>
        <dbReference type="ChEBI" id="CHEBI:29105"/>
        <label>1</label>
    </ligand>
</feature>
<name>S7W6P4_SPRLO</name>
<evidence type="ECO:0000256" key="7">
    <source>
        <dbReference type="ARBA" id="ARBA00023242"/>
    </source>
</evidence>
<dbReference type="AlphaFoldDB" id="S7W6P4"/>
<feature type="binding site" evidence="9">
    <location>
        <position position="163"/>
    </location>
    <ligand>
        <name>Zn(2+)</name>
        <dbReference type="ChEBI" id="CHEBI:29105"/>
        <label>1</label>
    </ligand>
</feature>
<dbReference type="InterPro" id="IPR019787">
    <property type="entry name" value="Znf_PHD-finger"/>
</dbReference>
<keyword evidence="6" id="KW-0156">Chromatin regulator</keyword>
<evidence type="ECO:0000256" key="8">
    <source>
        <dbReference type="PIRSR" id="PIRSR628651-50"/>
    </source>
</evidence>
<feature type="binding site" evidence="9">
    <location>
        <position position="176"/>
    </location>
    <ligand>
        <name>Zn(2+)</name>
        <dbReference type="ChEBI" id="CHEBI:29105"/>
        <label>2</label>
    </ligand>
</feature>
<evidence type="ECO:0000256" key="5">
    <source>
        <dbReference type="ARBA" id="ARBA00022833"/>
    </source>
</evidence>
<dbReference type="EMBL" id="ATCN01000752">
    <property type="protein sequence ID" value="EPR78485.1"/>
    <property type="molecule type" value="Genomic_DNA"/>
</dbReference>
<comment type="similarity">
    <text evidence="2">Belongs to the ING family.</text>
</comment>
<dbReference type="InterPro" id="IPR011011">
    <property type="entry name" value="Znf_FYVE_PHD"/>
</dbReference>
<evidence type="ECO:0000256" key="9">
    <source>
        <dbReference type="PIRSR" id="PIRSR628651-51"/>
    </source>
</evidence>
<dbReference type="GO" id="GO:0008270">
    <property type="term" value="F:zinc ion binding"/>
    <property type="evidence" value="ECO:0007669"/>
    <property type="project" value="UniProtKB-KW"/>
</dbReference>
<proteinExistence type="inferred from homology"/>
<protein>
    <submittedName>
        <fullName evidence="13">PHD-finger protein</fullName>
    </submittedName>
</protein>
<accession>S7W6P4</accession>
<feature type="coiled-coil region" evidence="11">
    <location>
        <begin position="50"/>
        <end position="77"/>
    </location>
</feature>
<dbReference type="InterPro" id="IPR013083">
    <property type="entry name" value="Znf_RING/FYVE/PHD"/>
</dbReference>
<dbReference type="OrthoDB" id="5411773at2759"/>
<comment type="caution">
    <text evidence="13">The sequence shown here is derived from an EMBL/GenBank/DDBJ whole genome shotgun (WGS) entry which is preliminary data.</text>
</comment>
<keyword evidence="14" id="KW-1185">Reference proteome</keyword>
<evidence type="ECO:0000256" key="10">
    <source>
        <dbReference type="PROSITE-ProRule" id="PRU00146"/>
    </source>
</evidence>
<evidence type="ECO:0000256" key="6">
    <source>
        <dbReference type="ARBA" id="ARBA00022853"/>
    </source>
</evidence>
<gene>
    <name evidence="13" type="ORF">SLOPH_1426</name>
</gene>
<reference evidence="14" key="1">
    <citation type="journal article" date="2013" name="PLoS Genet.">
        <title>The genome of Spraguea lophii and the basis of host-microsporidian interactions.</title>
        <authorList>
            <person name="Campbell S.E."/>
            <person name="Williams T.A."/>
            <person name="Yousuf A."/>
            <person name="Soanes D.M."/>
            <person name="Paszkiewicz K.H."/>
            <person name="Williams B.A.P."/>
        </authorList>
    </citation>
    <scope>NUCLEOTIDE SEQUENCE [LARGE SCALE GENOMIC DNA]</scope>
    <source>
        <strain evidence="14">42_110</strain>
    </source>
</reference>
<dbReference type="PANTHER" id="PTHR10333">
    <property type="entry name" value="INHIBITOR OF GROWTH PROTEIN"/>
    <property type="match status" value="1"/>
</dbReference>
<dbReference type="SUPFAM" id="SSF57903">
    <property type="entry name" value="FYVE/PHD zinc finger"/>
    <property type="match status" value="1"/>
</dbReference>
<feature type="site" description="Histone H3K4me3 binding" evidence="8">
    <location>
        <position position="135"/>
    </location>
</feature>
<dbReference type="Proteomes" id="UP000014978">
    <property type="component" value="Unassembled WGS sequence"/>
</dbReference>
<dbReference type="PANTHER" id="PTHR10333:SF42">
    <property type="entry name" value="INHIBITOR OF GROWTH PROTEIN 5"/>
    <property type="match status" value="1"/>
</dbReference>
<dbReference type="GO" id="GO:0005634">
    <property type="term" value="C:nucleus"/>
    <property type="evidence" value="ECO:0007669"/>
    <property type="project" value="UniProtKB-SubCell"/>
</dbReference>
<dbReference type="PROSITE" id="PS01359">
    <property type="entry name" value="ZF_PHD_1"/>
    <property type="match status" value="1"/>
</dbReference>
<organism evidence="13 14">
    <name type="scientific">Spraguea lophii (strain 42_110)</name>
    <name type="common">Microsporidian parasite</name>
    <dbReference type="NCBI Taxonomy" id="1358809"/>
    <lineage>
        <taxon>Eukaryota</taxon>
        <taxon>Fungi</taxon>
        <taxon>Fungi incertae sedis</taxon>
        <taxon>Microsporidia</taxon>
        <taxon>Spragueidae</taxon>
        <taxon>Spraguea</taxon>
    </lineage>
</organism>
<dbReference type="PROSITE" id="PS50016">
    <property type="entry name" value="ZF_PHD_2"/>
    <property type="match status" value="1"/>
</dbReference>
<feature type="binding site" evidence="9">
    <location>
        <position position="149"/>
    </location>
    <ligand>
        <name>Zn(2+)</name>
        <dbReference type="ChEBI" id="CHEBI:29105"/>
        <label>2</label>
    </ligand>
</feature>
<keyword evidence="3 9" id="KW-0479">Metal-binding</keyword>
<evidence type="ECO:0000313" key="14">
    <source>
        <dbReference type="Proteomes" id="UP000014978"/>
    </source>
</evidence>
<dbReference type="HOGENOM" id="CLU_031900_4_1_1"/>
<feature type="site" description="Histone H3K4me3 binding" evidence="8">
    <location>
        <position position="150"/>
    </location>
</feature>
<evidence type="ECO:0000256" key="2">
    <source>
        <dbReference type="ARBA" id="ARBA00010210"/>
    </source>
</evidence>
<evidence type="ECO:0000259" key="12">
    <source>
        <dbReference type="PROSITE" id="PS50016"/>
    </source>
</evidence>
<keyword evidence="7" id="KW-0539">Nucleus</keyword>
<feature type="binding site" evidence="9">
    <location>
        <position position="179"/>
    </location>
    <ligand>
        <name>Zn(2+)</name>
        <dbReference type="ChEBI" id="CHEBI:29105"/>
        <label>2</label>
    </ligand>
</feature>
<dbReference type="OMA" id="SAFGDMI"/>
<evidence type="ECO:0000256" key="11">
    <source>
        <dbReference type="SAM" id="Coils"/>
    </source>
</evidence>
<comment type="subcellular location">
    <subcellularLocation>
        <location evidence="1">Nucleus</location>
    </subcellularLocation>
</comment>
<dbReference type="VEuPathDB" id="MicrosporidiaDB:SLOPH_1426"/>
<feature type="binding site" evidence="9">
    <location>
        <position position="154"/>
    </location>
    <ligand>
        <name>Zn(2+)</name>
        <dbReference type="ChEBI" id="CHEBI:29105"/>
        <label>2</label>
    </ligand>
</feature>
<keyword evidence="4 10" id="KW-0863">Zinc-finger</keyword>
<feature type="binding site" evidence="9">
    <location>
        <position position="160"/>
    </location>
    <ligand>
        <name>Zn(2+)</name>
        <dbReference type="ChEBI" id="CHEBI:29105"/>
        <label>1</label>
    </ligand>
</feature>
<dbReference type="GO" id="GO:0006325">
    <property type="term" value="P:chromatin organization"/>
    <property type="evidence" value="ECO:0007669"/>
    <property type="project" value="UniProtKB-KW"/>
</dbReference>
<dbReference type="SMART" id="SM00249">
    <property type="entry name" value="PHD"/>
    <property type="match status" value="1"/>
</dbReference>
<evidence type="ECO:0000313" key="13">
    <source>
        <dbReference type="EMBL" id="EPR78485.1"/>
    </source>
</evidence>
<keyword evidence="11" id="KW-0175">Coiled coil</keyword>
<dbReference type="InterPro" id="IPR028651">
    <property type="entry name" value="ING_fam"/>
</dbReference>